<evidence type="ECO:0000313" key="3">
    <source>
        <dbReference type="EMBL" id="GAA4160377.1"/>
    </source>
</evidence>
<dbReference type="Proteomes" id="UP001415169">
    <property type="component" value="Unassembled WGS sequence"/>
</dbReference>
<feature type="transmembrane region" description="Helical" evidence="2">
    <location>
        <begin position="83"/>
        <end position="104"/>
    </location>
</feature>
<dbReference type="EMBL" id="BAABBV010000001">
    <property type="protein sequence ID" value="GAA4160377.1"/>
    <property type="molecule type" value="Genomic_DNA"/>
</dbReference>
<gene>
    <name evidence="3" type="ORF">GCM10022286_16300</name>
</gene>
<keyword evidence="2" id="KW-0472">Membrane</keyword>
<reference evidence="3" key="1">
    <citation type="journal article" date="2014" name="Int. J. Syst. Evol. Microbiol.">
        <title>Complete genome of a new Firmicutes species belonging to the dominant human colonic microbiota ('Ruminococcus bicirculans') reveals two chromosomes and a selective capacity to utilize plant glucans.</title>
        <authorList>
            <consortium name="NISC Comparative Sequencing Program"/>
            <person name="Wegmann U."/>
            <person name="Louis P."/>
            <person name="Goesmann A."/>
            <person name="Henrissat B."/>
            <person name="Duncan S.H."/>
            <person name="Flint H.J."/>
        </authorList>
    </citation>
    <scope>NUCLEOTIDE SEQUENCE</scope>
    <source>
        <strain evidence="3">JCM 17590</strain>
    </source>
</reference>
<feature type="region of interest" description="Disordered" evidence="1">
    <location>
        <begin position="1"/>
        <end position="47"/>
    </location>
</feature>
<accession>A0ABP7ZJL3</accession>
<proteinExistence type="predicted"/>
<keyword evidence="4" id="KW-1185">Reference proteome</keyword>
<reference evidence="3" key="2">
    <citation type="submission" date="2023-12" db="EMBL/GenBank/DDBJ databases">
        <authorList>
            <person name="Sun Q."/>
            <person name="Inoue M."/>
        </authorList>
    </citation>
    <scope>NUCLEOTIDE SEQUENCE</scope>
    <source>
        <strain evidence="3">JCM 17590</strain>
    </source>
</reference>
<dbReference type="RefSeq" id="WP_344791257.1">
    <property type="nucleotide sequence ID" value="NZ_BAABBV010000001.1"/>
</dbReference>
<sequence length="264" mass="28320">MSTQEAPTALTELLGPLHPDDQPQPDPKPRRRGRARPAAAAPAAASPKATTAPLLLIGAEPRVDLLPPEIKARRQTQQLQRKLLWAVLGVLVLVVLGVGGAWYASVSAQMQLAAEQQRTSSLAAEQLQFSKISTLESQTQLVQTAQRVAGATEIDWQGYLTKVQATLPAGVTIKTVKVDSETPLVAYAQPNTPLLGPRVATITFTATSDQLPDVPAWLDALSKLKGFADANPDTVNLTAQQYSATITMHVNADVFDNRFAPKDH</sequence>
<comment type="caution">
    <text evidence="3">The sequence shown here is derived from an EMBL/GenBank/DDBJ whole genome shotgun (WGS) entry which is preliminary data.</text>
</comment>
<evidence type="ECO:0008006" key="5">
    <source>
        <dbReference type="Google" id="ProtNLM"/>
    </source>
</evidence>
<evidence type="ECO:0000256" key="1">
    <source>
        <dbReference type="SAM" id="MobiDB-lite"/>
    </source>
</evidence>
<keyword evidence="2" id="KW-1133">Transmembrane helix</keyword>
<evidence type="ECO:0000313" key="4">
    <source>
        <dbReference type="Proteomes" id="UP001415169"/>
    </source>
</evidence>
<organism evidence="3 4">
    <name type="scientific">Gryllotalpicola daejeonensis</name>
    <dbReference type="NCBI Taxonomy" id="993087"/>
    <lineage>
        <taxon>Bacteria</taxon>
        <taxon>Bacillati</taxon>
        <taxon>Actinomycetota</taxon>
        <taxon>Actinomycetes</taxon>
        <taxon>Micrococcales</taxon>
        <taxon>Microbacteriaceae</taxon>
        <taxon>Gryllotalpicola</taxon>
    </lineage>
</organism>
<name>A0ABP7ZJL3_9MICO</name>
<evidence type="ECO:0000256" key="2">
    <source>
        <dbReference type="SAM" id="Phobius"/>
    </source>
</evidence>
<keyword evidence="2" id="KW-0812">Transmembrane</keyword>
<feature type="compositionally biased region" description="Low complexity" evidence="1">
    <location>
        <begin position="36"/>
        <end position="47"/>
    </location>
</feature>
<protein>
    <recommendedName>
        <fullName evidence="5">Fimbrial assembly protein</fullName>
    </recommendedName>
</protein>